<dbReference type="SUPFAM" id="SSF55874">
    <property type="entry name" value="ATPase domain of HSP90 chaperone/DNA topoisomerase II/histidine kinase"/>
    <property type="match status" value="1"/>
</dbReference>
<dbReference type="InterPro" id="IPR050267">
    <property type="entry name" value="Anti-sigma-factor_SerPK"/>
</dbReference>
<name>A0A369VB42_9ACTN</name>
<feature type="domain" description="Histidine kinase/HSP90-like ATPase" evidence="2">
    <location>
        <begin position="3"/>
        <end position="117"/>
    </location>
</feature>
<evidence type="ECO:0000313" key="3">
    <source>
        <dbReference type="EMBL" id="RDD89100.1"/>
    </source>
</evidence>
<keyword evidence="3" id="KW-0547">Nucleotide-binding</keyword>
<dbReference type="InterPro" id="IPR003594">
    <property type="entry name" value="HATPase_dom"/>
</dbReference>
<dbReference type="PANTHER" id="PTHR35526">
    <property type="entry name" value="ANTI-SIGMA-F FACTOR RSBW-RELATED"/>
    <property type="match status" value="1"/>
</dbReference>
<gene>
    <name evidence="3" type="ORF">DVZ84_08820</name>
</gene>
<keyword evidence="1" id="KW-0808">Transferase</keyword>
<dbReference type="Proteomes" id="UP000253742">
    <property type="component" value="Unassembled WGS sequence"/>
</dbReference>
<keyword evidence="1" id="KW-0723">Serine/threonine-protein kinase</keyword>
<dbReference type="InterPro" id="IPR036890">
    <property type="entry name" value="HATPase_C_sf"/>
</dbReference>
<reference evidence="3 4" key="1">
    <citation type="submission" date="2018-07" db="EMBL/GenBank/DDBJ databases">
        <title>Genome guided investigation of antibiotics producing actinomycetales strain isolated from a Macau mangrove ecosystem.</title>
        <authorList>
            <person name="Hu D."/>
        </authorList>
    </citation>
    <scope>NUCLEOTIDE SEQUENCE [LARGE SCALE GENOMIC DNA]</scope>
    <source>
        <strain evidence="3 4">2297</strain>
    </source>
</reference>
<proteinExistence type="predicted"/>
<dbReference type="AlphaFoldDB" id="A0A369VB42"/>
<dbReference type="CDD" id="cd16936">
    <property type="entry name" value="HATPase_RsbW-like"/>
    <property type="match status" value="1"/>
</dbReference>
<dbReference type="GO" id="GO:0005524">
    <property type="term" value="F:ATP binding"/>
    <property type="evidence" value="ECO:0007669"/>
    <property type="project" value="UniProtKB-KW"/>
</dbReference>
<dbReference type="EMBL" id="QQBH01000005">
    <property type="protein sequence ID" value="RDD89100.1"/>
    <property type="molecule type" value="Genomic_DNA"/>
</dbReference>
<evidence type="ECO:0000313" key="4">
    <source>
        <dbReference type="Proteomes" id="UP000253742"/>
    </source>
</evidence>
<dbReference type="OrthoDB" id="4253278at2"/>
<dbReference type="Gene3D" id="3.30.565.10">
    <property type="entry name" value="Histidine kinase-like ATPase, C-terminal domain"/>
    <property type="match status" value="1"/>
</dbReference>
<evidence type="ECO:0000256" key="1">
    <source>
        <dbReference type="ARBA" id="ARBA00022527"/>
    </source>
</evidence>
<accession>A0A369VB42</accession>
<evidence type="ECO:0000259" key="2">
    <source>
        <dbReference type="Pfam" id="PF13581"/>
    </source>
</evidence>
<organism evidence="3 4">
    <name type="scientific">Streptomyces parvulus</name>
    <dbReference type="NCBI Taxonomy" id="146923"/>
    <lineage>
        <taxon>Bacteria</taxon>
        <taxon>Bacillati</taxon>
        <taxon>Actinomycetota</taxon>
        <taxon>Actinomycetes</taxon>
        <taxon>Kitasatosporales</taxon>
        <taxon>Streptomycetaceae</taxon>
        <taxon>Streptomyces</taxon>
    </lineage>
</organism>
<dbReference type="PANTHER" id="PTHR35526:SF3">
    <property type="entry name" value="ANTI-SIGMA-F FACTOR RSBW"/>
    <property type="match status" value="1"/>
</dbReference>
<keyword evidence="3" id="KW-0067">ATP-binding</keyword>
<sequence>MFPKSNEAPAQARAYVRDLLAHDDAPLDDERLDDVLLIVSELVTNAYRYGTEPEESVLVAVLTTAERVRVEVHDPRRTRPHMRNESGERARGRGLHIVDSLAARWGTDDRPFGKAVWAEVKR</sequence>
<dbReference type="GO" id="GO:0004674">
    <property type="term" value="F:protein serine/threonine kinase activity"/>
    <property type="evidence" value="ECO:0007669"/>
    <property type="project" value="UniProtKB-KW"/>
</dbReference>
<keyword evidence="1" id="KW-0418">Kinase</keyword>
<protein>
    <submittedName>
        <fullName evidence="3">ATP-binding protein</fullName>
    </submittedName>
</protein>
<dbReference type="Pfam" id="PF13581">
    <property type="entry name" value="HATPase_c_2"/>
    <property type="match status" value="1"/>
</dbReference>
<comment type="caution">
    <text evidence="3">The sequence shown here is derived from an EMBL/GenBank/DDBJ whole genome shotgun (WGS) entry which is preliminary data.</text>
</comment>